<protein>
    <recommendedName>
        <fullName evidence="2">Glycosyltransferase 2-like domain-containing protein</fullName>
    </recommendedName>
</protein>
<dbReference type="PANTHER" id="PTHR48090:SF7">
    <property type="entry name" value="RFBJ PROTEIN"/>
    <property type="match status" value="1"/>
</dbReference>
<dbReference type="Proteomes" id="UP000240490">
    <property type="component" value="Unassembled WGS sequence"/>
</dbReference>
<dbReference type="EMBL" id="NEXJ01000056">
    <property type="protein sequence ID" value="PSN91120.1"/>
    <property type="molecule type" value="Genomic_DNA"/>
</dbReference>
<gene>
    <name evidence="3" type="ORF">B9Q08_03475</name>
</gene>
<accession>A0A2R6AXK8</accession>
<reference evidence="3 4" key="1">
    <citation type="submission" date="2017-04" db="EMBL/GenBank/DDBJ databases">
        <title>Novel microbial lineages endemic to geothermal iron-oxide mats fill important gaps in the evolutionary history of Archaea.</title>
        <authorList>
            <person name="Jay Z.J."/>
            <person name="Beam J.P."/>
            <person name="Dlakic M."/>
            <person name="Rusch D.B."/>
            <person name="Kozubal M.A."/>
            <person name="Inskeep W.P."/>
        </authorList>
    </citation>
    <scope>NUCLEOTIDE SEQUENCE [LARGE SCALE GENOMIC DNA]</scope>
    <source>
        <strain evidence="3">ECH_B_SAG-M15</strain>
    </source>
</reference>
<evidence type="ECO:0000313" key="4">
    <source>
        <dbReference type="Proteomes" id="UP000240490"/>
    </source>
</evidence>
<dbReference type="InterPro" id="IPR001173">
    <property type="entry name" value="Glyco_trans_2-like"/>
</dbReference>
<organism evidence="3 4">
    <name type="scientific">Candidatus Marsarchaeota G2 archaeon ECH_B_SAG-M15</name>
    <dbReference type="NCBI Taxonomy" id="1978162"/>
    <lineage>
        <taxon>Archaea</taxon>
        <taxon>Candidatus Marsarchaeota</taxon>
        <taxon>Candidatus Marsarchaeota group 2</taxon>
    </lineage>
</organism>
<evidence type="ECO:0000313" key="3">
    <source>
        <dbReference type="EMBL" id="PSN91120.1"/>
    </source>
</evidence>
<name>A0A2R6AXK8_9ARCH</name>
<keyword evidence="1" id="KW-0472">Membrane</keyword>
<proteinExistence type="predicted"/>
<dbReference type="InterPro" id="IPR029044">
    <property type="entry name" value="Nucleotide-diphossugar_trans"/>
</dbReference>
<dbReference type="Gene3D" id="3.90.550.10">
    <property type="entry name" value="Spore Coat Polysaccharide Biosynthesis Protein SpsA, Chain A"/>
    <property type="match status" value="1"/>
</dbReference>
<dbReference type="AlphaFoldDB" id="A0A2R6AXK8"/>
<evidence type="ECO:0000259" key="2">
    <source>
        <dbReference type="Pfam" id="PF00535"/>
    </source>
</evidence>
<feature type="domain" description="Glycosyltransferase 2-like" evidence="2">
    <location>
        <begin position="4"/>
        <end position="158"/>
    </location>
</feature>
<feature type="transmembrane region" description="Helical" evidence="1">
    <location>
        <begin position="224"/>
        <end position="246"/>
    </location>
</feature>
<dbReference type="InterPro" id="IPR050256">
    <property type="entry name" value="Glycosyltransferase_2"/>
</dbReference>
<sequence>MIVVGIPAYNEEKHIANVVREAKKYCDKVVVVDDGSKDHTSELAHQAGAEVLIHLRNMGKGQSLRDLFLYAVKIGADILVTMDGDEQHDPSEIPILVNAIAGGADVASGSRFLKQDVKTNMPTYRRFGNTMLNSLAIQNALGLTDTQCGFRAYRVSVLPGIVPSEMGMGADTEILAKAAEQGLRIVEVPVSVRYGEDTSTYNPVFHTLDVLASGLKHYSLRHPLIFYGAPGFALLIAGLTTGFYAATEYLTAHYLSVVLSLVSATLMLTGLISISTGLILFTIITAVRTNALTQSTQPIIIPQAPRVEEEVEPTS</sequence>
<dbReference type="PANTHER" id="PTHR48090">
    <property type="entry name" value="UNDECAPRENYL-PHOSPHATE 4-DEOXY-4-FORMAMIDO-L-ARABINOSE TRANSFERASE-RELATED"/>
    <property type="match status" value="1"/>
</dbReference>
<comment type="caution">
    <text evidence="3">The sequence shown here is derived from an EMBL/GenBank/DDBJ whole genome shotgun (WGS) entry which is preliminary data.</text>
</comment>
<keyword evidence="1" id="KW-0812">Transmembrane</keyword>
<keyword evidence="1" id="KW-1133">Transmembrane helix</keyword>
<dbReference type="CDD" id="cd04179">
    <property type="entry name" value="DPM_DPG-synthase_like"/>
    <property type="match status" value="1"/>
</dbReference>
<dbReference type="SUPFAM" id="SSF53448">
    <property type="entry name" value="Nucleotide-diphospho-sugar transferases"/>
    <property type="match status" value="1"/>
</dbReference>
<dbReference type="Pfam" id="PF00535">
    <property type="entry name" value="Glycos_transf_2"/>
    <property type="match status" value="1"/>
</dbReference>
<evidence type="ECO:0000256" key="1">
    <source>
        <dbReference type="SAM" id="Phobius"/>
    </source>
</evidence>
<feature type="transmembrane region" description="Helical" evidence="1">
    <location>
        <begin position="258"/>
        <end position="287"/>
    </location>
</feature>